<proteinExistence type="predicted"/>
<name>A0AA38YF61_9EURO</name>
<dbReference type="Proteomes" id="UP001172681">
    <property type="component" value="Unassembled WGS sequence"/>
</dbReference>
<comment type="caution">
    <text evidence="2">The sequence shown here is derived from an EMBL/GenBank/DDBJ whole genome shotgun (WGS) entry which is preliminary data.</text>
</comment>
<reference evidence="2" key="1">
    <citation type="submission" date="2022-10" db="EMBL/GenBank/DDBJ databases">
        <title>Culturing micro-colonial fungi from biological soil crusts in the Mojave desert and describing Neophaeococcomyces mojavensis, and introducing the new genera and species Taxawa tesnikishii.</title>
        <authorList>
            <person name="Kurbessoian T."/>
            <person name="Stajich J.E."/>
        </authorList>
    </citation>
    <scope>NUCLEOTIDE SEQUENCE</scope>
    <source>
        <strain evidence="2">TK_35</strain>
    </source>
</reference>
<dbReference type="EMBL" id="JAPDRN010000001">
    <property type="protein sequence ID" value="KAJ9647402.1"/>
    <property type="molecule type" value="Genomic_DNA"/>
</dbReference>
<feature type="region of interest" description="Disordered" evidence="1">
    <location>
        <begin position="391"/>
        <end position="452"/>
    </location>
</feature>
<evidence type="ECO:0000313" key="3">
    <source>
        <dbReference type="Proteomes" id="UP001172681"/>
    </source>
</evidence>
<protein>
    <submittedName>
        <fullName evidence="2">Uncharacterized protein</fullName>
    </submittedName>
</protein>
<sequence>MLGARARAAEYHAFKAANARQASREAEEQKLPPTPAPISLSAFTKNQQPNRNKGNKAWIPLVLEDTPEDTLEDDSNDTEFEGERVIPSTPARQTDSTAHRAAILLPRETPLGPRDHQALRTNLPNIPIPTAPRAMLAAANDRSSAIHNPTPKRLHQHPILGRSQRDTPISVRTPPNNAPGTIGMNGPAYPAYPAYLHNPELTGYICAGQNPMPIPNLIQRNPFVMIPSDISPTKQEHKFESLAREYSDLSTNLPMAPHHPSSEDPSFVRSAILYPHSASQYTNVPALWSQPHYTGPFAQGNADRPILSHMGSDGFVASALPVPLSTIRHNFTDSDSDGAILEQLISNNGLIPETPQDEQRRPVTTPVNEPYDRNTRMQSFVAEQQALARTGKTVLRNPDLQRLRESEGASPSSAASIITASEQNPHHLGNGQQLHSAPELSVDPPPGFESLAGQGRILRDFELEDINGPEDDILHKEFDVGVAEWFELKAIGRDARIKMNKAMRYVSNTDNPVPPKTGPLRVHSKRQESVRKWLEADSQDNQAVRALVDQIAREHRNNRLSNLSIADMDFGDQVASAEIESAAICAVGNIWANLTSHSSPELLNSTGGDGRSVWAYKPAPEYAVERSRLLTGVASSSSFFEEETDGFYNAPSRIARDPRFRPASKDILKPKPEEEWKHRHELYGRRRL</sequence>
<feature type="region of interest" description="Disordered" evidence="1">
    <location>
        <begin position="1"/>
        <end position="56"/>
    </location>
</feature>
<feature type="region of interest" description="Disordered" evidence="1">
    <location>
        <begin position="146"/>
        <end position="182"/>
    </location>
</feature>
<dbReference type="AlphaFoldDB" id="A0AA38YF61"/>
<feature type="region of interest" description="Disordered" evidence="1">
    <location>
        <begin position="349"/>
        <end position="371"/>
    </location>
</feature>
<feature type="compositionally biased region" description="Low complexity" evidence="1">
    <location>
        <begin position="408"/>
        <end position="422"/>
    </location>
</feature>
<keyword evidence="3" id="KW-1185">Reference proteome</keyword>
<feature type="compositionally biased region" description="Polar residues" evidence="1">
    <location>
        <begin position="41"/>
        <end position="52"/>
    </location>
</feature>
<organism evidence="2 3">
    <name type="scientific">Knufia peltigerae</name>
    <dbReference type="NCBI Taxonomy" id="1002370"/>
    <lineage>
        <taxon>Eukaryota</taxon>
        <taxon>Fungi</taxon>
        <taxon>Dikarya</taxon>
        <taxon>Ascomycota</taxon>
        <taxon>Pezizomycotina</taxon>
        <taxon>Eurotiomycetes</taxon>
        <taxon>Chaetothyriomycetidae</taxon>
        <taxon>Chaetothyriales</taxon>
        <taxon>Trichomeriaceae</taxon>
        <taxon>Knufia</taxon>
    </lineage>
</organism>
<evidence type="ECO:0000313" key="2">
    <source>
        <dbReference type="EMBL" id="KAJ9647402.1"/>
    </source>
</evidence>
<evidence type="ECO:0000256" key="1">
    <source>
        <dbReference type="SAM" id="MobiDB-lite"/>
    </source>
</evidence>
<accession>A0AA38YF61</accession>
<gene>
    <name evidence="2" type="ORF">H2204_000031</name>
</gene>